<organism evidence="5 6">
    <name type="scientific">Zingiber officinale</name>
    <name type="common">Ginger</name>
    <name type="synonym">Amomum zingiber</name>
    <dbReference type="NCBI Taxonomy" id="94328"/>
    <lineage>
        <taxon>Eukaryota</taxon>
        <taxon>Viridiplantae</taxon>
        <taxon>Streptophyta</taxon>
        <taxon>Embryophyta</taxon>
        <taxon>Tracheophyta</taxon>
        <taxon>Spermatophyta</taxon>
        <taxon>Magnoliopsida</taxon>
        <taxon>Liliopsida</taxon>
        <taxon>Zingiberales</taxon>
        <taxon>Zingiberaceae</taxon>
        <taxon>Zingiber</taxon>
    </lineage>
</organism>
<dbReference type="EMBL" id="JACMSC010000010">
    <property type="protein sequence ID" value="KAG6502877.1"/>
    <property type="molecule type" value="Genomic_DNA"/>
</dbReference>
<name>A0A8J5GM73_ZINOF</name>
<dbReference type="Pfam" id="PF02171">
    <property type="entry name" value="Piwi"/>
    <property type="match status" value="1"/>
</dbReference>
<dbReference type="SMART" id="SM00950">
    <property type="entry name" value="Piwi"/>
    <property type="match status" value="1"/>
</dbReference>
<dbReference type="InterPro" id="IPR032472">
    <property type="entry name" value="ArgoL2"/>
</dbReference>
<keyword evidence="2" id="KW-0943">RNA-mediated gene silencing</keyword>
<feature type="domain" description="PAZ" evidence="3">
    <location>
        <begin position="17"/>
        <end position="130"/>
    </location>
</feature>
<reference evidence="5 6" key="1">
    <citation type="submission" date="2020-08" db="EMBL/GenBank/DDBJ databases">
        <title>Plant Genome Project.</title>
        <authorList>
            <person name="Zhang R.-G."/>
        </authorList>
    </citation>
    <scope>NUCLEOTIDE SEQUENCE [LARGE SCALE GENOMIC DNA]</scope>
    <source>
        <tissue evidence="5">Rhizome</tissue>
    </source>
</reference>
<dbReference type="Gene3D" id="3.40.50.2300">
    <property type="match status" value="1"/>
</dbReference>
<gene>
    <name evidence="5" type="ORF">ZIOFF_035166</name>
</gene>
<dbReference type="FunFam" id="2.170.260.10:FF:000001">
    <property type="entry name" value="Protein argonaute-2"/>
    <property type="match status" value="1"/>
</dbReference>
<dbReference type="CDD" id="cd02846">
    <property type="entry name" value="PAZ_argonaute_like"/>
    <property type="match status" value="1"/>
</dbReference>
<evidence type="ECO:0000313" key="6">
    <source>
        <dbReference type="Proteomes" id="UP000734854"/>
    </source>
</evidence>
<keyword evidence="6" id="KW-1185">Reference proteome</keyword>
<proteinExistence type="inferred from homology"/>
<sequence length="617" mass="70028">MLCYADMSSTAFIEPLPVIEFVTELLNRDVQSRPLSDADRVKIKKALRGVKVEVTHRGNMRRKYRISGLTSQATRELTFPVDERGTVKSVVQYFQETYGFTIQHTNWPCLQVGNQQRPNYLPMEVCKIVEGQRYSKRLNERQITALLKVTCQRPHDREMDILQVGRIFQKVYPDDSGAAPYSETVRHNAYHEDPFAREFGIKISEKLASVEARVLPAPWLKYHDTGREKNCLPRVGQWNMMNKLQKVEKLVLKVEDALKMVNGGRVNSWICINFARNVQDNVAKRFCQELAQMCQISGMEFSLDPVLPPLSARPDHVERALKVRYHDAMKILQPQEKELDLLIVVLPDNNGSLYGDLKRICETDLGLVSQCCLTKHVFKMSKQYLANVALKINVKVGGRNTVLVDALSRCIPLVTDRPTIIFGADVTHPHPGEDSSPSIAAVVASQDWPEVTKYAGLVCAQAHRQELIQDLCKVWQDPQRGTLTGGMIKELLISFKKATGQKPQRIIFYRDGVSEGQFYQVLLYELDAIRKACASLEPNYQPPVTFVVVQKRHHTRLFANNHNDNHSVDKSGNILPGTVVDSKICHPTEFDFYLCSHAGIQVTLLITITFLYDVLIA</sequence>
<dbReference type="CDD" id="cd04657">
    <property type="entry name" value="Piwi_ago-like"/>
    <property type="match status" value="1"/>
</dbReference>
<dbReference type="InterPro" id="IPR003165">
    <property type="entry name" value="Piwi"/>
</dbReference>
<dbReference type="PROSITE" id="PS50822">
    <property type="entry name" value="PIWI"/>
    <property type="match status" value="1"/>
</dbReference>
<comment type="caution">
    <text evidence="5">The sequence shown here is derived from an EMBL/GenBank/DDBJ whole genome shotgun (WGS) entry which is preliminary data.</text>
</comment>
<dbReference type="InterPro" id="IPR045246">
    <property type="entry name" value="Piwi_ago-like"/>
</dbReference>
<dbReference type="Gene3D" id="2.170.260.10">
    <property type="entry name" value="paz domain"/>
    <property type="match status" value="1"/>
</dbReference>
<dbReference type="PANTHER" id="PTHR22891">
    <property type="entry name" value="EUKARYOTIC TRANSLATION INITIATION FACTOR 2C"/>
    <property type="match status" value="1"/>
</dbReference>
<dbReference type="InterPro" id="IPR036085">
    <property type="entry name" value="PAZ_dom_sf"/>
</dbReference>
<evidence type="ECO:0000256" key="1">
    <source>
        <dbReference type="ARBA" id="ARBA00008201"/>
    </source>
</evidence>
<comment type="similarity">
    <text evidence="1">Belongs to the argonaute family. Ago subfamily.</text>
</comment>
<dbReference type="Proteomes" id="UP000734854">
    <property type="component" value="Unassembled WGS sequence"/>
</dbReference>
<dbReference type="FunFam" id="3.40.50.2300:FF:000110">
    <property type="entry name" value="Argonaute 10"/>
    <property type="match status" value="1"/>
</dbReference>
<evidence type="ECO:0000259" key="3">
    <source>
        <dbReference type="PROSITE" id="PS50821"/>
    </source>
</evidence>
<dbReference type="InterPro" id="IPR036397">
    <property type="entry name" value="RNaseH_sf"/>
</dbReference>
<dbReference type="AlphaFoldDB" id="A0A8J5GM73"/>
<dbReference type="InterPro" id="IPR003100">
    <property type="entry name" value="PAZ_dom"/>
</dbReference>
<evidence type="ECO:0000313" key="5">
    <source>
        <dbReference type="EMBL" id="KAG6502877.1"/>
    </source>
</evidence>
<protein>
    <submittedName>
        <fullName evidence="5">Uncharacterized protein</fullName>
    </submittedName>
</protein>
<feature type="domain" description="Piwi" evidence="4">
    <location>
        <begin position="341"/>
        <end position="617"/>
    </location>
</feature>
<dbReference type="Gene3D" id="3.30.420.10">
    <property type="entry name" value="Ribonuclease H-like superfamily/Ribonuclease H"/>
    <property type="match status" value="1"/>
</dbReference>
<dbReference type="InterPro" id="IPR012337">
    <property type="entry name" value="RNaseH-like_sf"/>
</dbReference>
<dbReference type="GO" id="GO:0003723">
    <property type="term" value="F:RNA binding"/>
    <property type="evidence" value="ECO:0007669"/>
    <property type="project" value="InterPro"/>
</dbReference>
<dbReference type="SUPFAM" id="SSF101690">
    <property type="entry name" value="PAZ domain"/>
    <property type="match status" value="1"/>
</dbReference>
<evidence type="ECO:0000259" key="4">
    <source>
        <dbReference type="PROSITE" id="PS50822"/>
    </source>
</evidence>
<dbReference type="Pfam" id="PF02170">
    <property type="entry name" value="PAZ"/>
    <property type="match status" value="1"/>
</dbReference>
<dbReference type="GO" id="GO:0031047">
    <property type="term" value="P:regulatory ncRNA-mediated gene silencing"/>
    <property type="evidence" value="ECO:0007669"/>
    <property type="project" value="UniProtKB-KW"/>
</dbReference>
<accession>A0A8J5GM73</accession>
<dbReference type="Pfam" id="PF16488">
    <property type="entry name" value="ArgoL2"/>
    <property type="match status" value="1"/>
</dbReference>
<dbReference type="PROSITE" id="PS50821">
    <property type="entry name" value="PAZ"/>
    <property type="match status" value="1"/>
</dbReference>
<dbReference type="SUPFAM" id="SSF53098">
    <property type="entry name" value="Ribonuclease H-like"/>
    <property type="match status" value="1"/>
</dbReference>
<evidence type="ECO:0000256" key="2">
    <source>
        <dbReference type="ARBA" id="ARBA00023158"/>
    </source>
</evidence>
<dbReference type="SMART" id="SM00949">
    <property type="entry name" value="PAZ"/>
    <property type="match status" value="1"/>
</dbReference>